<dbReference type="PROSITE" id="PS51257">
    <property type="entry name" value="PROKAR_LIPOPROTEIN"/>
    <property type="match status" value="1"/>
</dbReference>
<dbReference type="EMBL" id="FPHF01000028">
    <property type="protein sequence ID" value="SFV54495.1"/>
    <property type="molecule type" value="Genomic_DNA"/>
</dbReference>
<name>A0A1W1BLY7_9ZZZZ</name>
<reference evidence="1" key="1">
    <citation type="submission" date="2016-10" db="EMBL/GenBank/DDBJ databases">
        <authorList>
            <person name="de Groot N.N."/>
        </authorList>
    </citation>
    <scope>NUCLEOTIDE SEQUENCE</scope>
</reference>
<sequence length="965" mass="107628">MKLFLQGFSALFLFIMLSACGSSDEDVQNPPVTIEVDKKSPTVPMNLSSIPSETFIKLSWDSSTDNVGVNGYKLYKDNTFLIQTSSTSYTDTNVVIGQSYSYKVLAIDNSANESEFSMETLVSLISGEDFIENYGANAFYKTYYGTLTVTPNKDGTSTVSTSEVRFTDEYLDKEFVAFRINYNPLEESPTQEYYPNILSSRYSKVIEVIDANTLVVDLAYNGGDRDNPKVSNNASGYFFFDNRQAFIDAIVSPDRNEQITLQAGKTYVTKFAWNVITPSNIQIKTQDAYGGVKARIKLSAEDMLGGDVTKERWFNLNDDDFDIKFKNIDLVGSHYAVPDISGGSYSSGYFGGNKSYVQSARVLELYGSDDWSEYYELRDSNKLQYLPEGYNFVGTDFLKGGMYGGKHNGYDITDFIYLNCINTSMHFRTFSSIKATVSAGIYKRIIGESPENMSELVEQDIPENRINLVKISGEDGAFETTMQFVDDDKFPGNKKMKITGSGNWIQVSNLYWDQGSTGFTAVSKIVIDGFEVRLHNNGDWRTLTGQYGFYAIDNSQYARAFEQIPVNGEEIIIGDFDLSKSNDNKAMLTVNNEIEVWGLAIQINDKLNINGEIFTIVSKQLTTHATTYPDYIHTTVLTCDKPIPKGTTSFIIENSQAQYLLTGEHKMKFIYERDYVGHLFYDDFNLPFHYENVILKGYIRGSDKPSDINGDGIKRLYLLPKPMDNGYAKQFVNVIHIDDSPTPVMWVSSTLQERALLEGKEKSAYAVLIKGSYSKIQGMHINQEYMDKVKLVGNPDVSGARLLNPIIEGSIKAEGLRIEITNGKDINIDTLELLQTDLGTGKFSVITDGAKIHIDNFISHLSASGNGNSAAIVIHNPYTSFIQTPENAKTNLSISNGMGYVGLYAGNAPNLNYTIDIKNWTEASAGAPNVYFGLFSTDGVDDYPNFCNKIKIINMSGNSIINECP</sequence>
<gene>
    <name evidence="1" type="ORF">MNB_SM-4-1703</name>
</gene>
<dbReference type="Gene3D" id="2.60.40.10">
    <property type="entry name" value="Immunoglobulins"/>
    <property type="match status" value="1"/>
</dbReference>
<dbReference type="AlphaFoldDB" id="A0A1W1BLY7"/>
<dbReference type="CDD" id="cd00063">
    <property type="entry name" value="FN3"/>
    <property type="match status" value="1"/>
</dbReference>
<organism evidence="1">
    <name type="scientific">hydrothermal vent metagenome</name>
    <dbReference type="NCBI Taxonomy" id="652676"/>
    <lineage>
        <taxon>unclassified sequences</taxon>
        <taxon>metagenomes</taxon>
        <taxon>ecological metagenomes</taxon>
    </lineage>
</organism>
<accession>A0A1W1BLY7</accession>
<evidence type="ECO:0000313" key="1">
    <source>
        <dbReference type="EMBL" id="SFV54495.1"/>
    </source>
</evidence>
<proteinExistence type="predicted"/>
<dbReference type="InterPro" id="IPR013783">
    <property type="entry name" value="Ig-like_fold"/>
</dbReference>
<dbReference type="InterPro" id="IPR003961">
    <property type="entry name" value="FN3_dom"/>
</dbReference>
<dbReference type="SUPFAM" id="SSF49265">
    <property type="entry name" value="Fibronectin type III"/>
    <property type="match status" value="1"/>
</dbReference>
<protein>
    <submittedName>
        <fullName evidence="1">Chitin binding protein</fullName>
    </submittedName>
</protein>
<dbReference type="InterPro" id="IPR036116">
    <property type="entry name" value="FN3_sf"/>
</dbReference>